<proteinExistence type="predicted"/>
<gene>
    <name evidence="1" type="ORF">Pfra01_002172000</name>
</gene>
<dbReference type="EMBL" id="BSXT01003153">
    <property type="protein sequence ID" value="GMF52842.1"/>
    <property type="molecule type" value="Genomic_DNA"/>
</dbReference>
<evidence type="ECO:0000313" key="2">
    <source>
        <dbReference type="Proteomes" id="UP001165121"/>
    </source>
</evidence>
<protein>
    <submittedName>
        <fullName evidence="1">Unnamed protein product</fullName>
    </submittedName>
</protein>
<comment type="caution">
    <text evidence="1">The sequence shown here is derived from an EMBL/GenBank/DDBJ whole genome shotgun (WGS) entry which is preliminary data.</text>
</comment>
<reference evidence="1" key="1">
    <citation type="submission" date="2023-04" db="EMBL/GenBank/DDBJ databases">
        <title>Phytophthora fragariaefolia NBRC 109709.</title>
        <authorList>
            <person name="Ichikawa N."/>
            <person name="Sato H."/>
            <person name="Tonouchi N."/>
        </authorList>
    </citation>
    <scope>NUCLEOTIDE SEQUENCE</scope>
    <source>
        <strain evidence="1">NBRC 109709</strain>
    </source>
</reference>
<sequence length="140" mass="15126">MTYRHSRNSTASNCCRFSTTVRTRLGSTRGARAWNHSGTKLRNLNHISKNKVRVSVAHSRGDNVVGGTVIAVTSVTMLGASRTRFHSEIQALSKLVMAVRDAMYSDVVIAAAHRVWKSGGGDGHEYPIVGGTTNSVVTRS</sequence>
<accession>A0A9W6Y5W4</accession>
<keyword evidence="2" id="KW-1185">Reference proteome</keyword>
<name>A0A9W6Y5W4_9STRA</name>
<organism evidence="1 2">
    <name type="scientific">Phytophthora fragariaefolia</name>
    <dbReference type="NCBI Taxonomy" id="1490495"/>
    <lineage>
        <taxon>Eukaryota</taxon>
        <taxon>Sar</taxon>
        <taxon>Stramenopiles</taxon>
        <taxon>Oomycota</taxon>
        <taxon>Peronosporomycetes</taxon>
        <taxon>Peronosporales</taxon>
        <taxon>Peronosporaceae</taxon>
        <taxon>Phytophthora</taxon>
    </lineage>
</organism>
<dbReference type="Proteomes" id="UP001165121">
    <property type="component" value="Unassembled WGS sequence"/>
</dbReference>
<dbReference type="AlphaFoldDB" id="A0A9W6Y5W4"/>
<evidence type="ECO:0000313" key="1">
    <source>
        <dbReference type="EMBL" id="GMF52842.1"/>
    </source>
</evidence>